<dbReference type="InterPro" id="IPR043129">
    <property type="entry name" value="ATPase_NBD"/>
</dbReference>
<dbReference type="Proteomes" id="UP000266118">
    <property type="component" value="Chromosome"/>
</dbReference>
<dbReference type="KEGG" id="ark:D6B99_05865"/>
<evidence type="ECO:0000313" key="3">
    <source>
        <dbReference type="Proteomes" id="UP000266118"/>
    </source>
</evidence>
<dbReference type="Gene3D" id="3.30.420.40">
    <property type="match status" value="2"/>
</dbReference>
<dbReference type="InterPro" id="IPR000600">
    <property type="entry name" value="ROK"/>
</dbReference>
<evidence type="ECO:0000256" key="1">
    <source>
        <dbReference type="ARBA" id="ARBA00006479"/>
    </source>
</evidence>
<sequence>MTKNCPEHLVAGIDIGGSHITIGLIDLKKKECIENIHVRDFVDSHATAEEILAKWADAIKELWVQSDAIIKKIGFAMPGPFDYPNGICLIKGFNKYESLYGMNIRKELAERLNIEPHNILFRNDAEAFLEGEVFCGSIKGYSNSIGITLGTGLGSAICKNGKTVDAELSVMDYHGEYIEESVSTRGLVRNYFRLTNKQLKDAKAVVALYPKDENAVKSFEIFAKDLSWFLIRFIQKEDPEALVIGGNIAQAWEMFMPTVIQHLERELNVVPRIVKSALMENAALIGGACNHSL</sequence>
<dbReference type="AlphaFoldDB" id="A0A386HNG9"/>
<comment type="similarity">
    <text evidence="1">Belongs to the ROK (NagC/XylR) family.</text>
</comment>
<dbReference type="RefSeq" id="WP_119986014.1">
    <property type="nucleotide sequence ID" value="NZ_CP032489.1"/>
</dbReference>
<dbReference type="EMBL" id="CP032489">
    <property type="protein sequence ID" value="AYD47179.1"/>
    <property type="molecule type" value="Genomic_DNA"/>
</dbReference>
<dbReference type="PANTHER" id="PTHR18964:SF149">
    <property type="entry name" value="BIFUNCTIONAL UDP-N-ACETYLGLUCOSAMINE 2-EPIMERASE_N-ACETYLMANNOSAMINE KINASE"/>
    <property type="match status" value="1"/>
</dbReference>
<dbReference type="Pfam" id="PF00480">
    <property type="entry name" value="ROK"/>
    <property type="match status" value="2"/>
</dbReference>
<dbReference type="SUPFAM" id="SSF53067">
    <property type="entry name" value="Actin-like ATPase domain"/>
    <property type="match status" value="1"/>
</dbReference>
<keyword evidence="3" id="KW-1185">Reference proteome</keyword>
<name>A0A386HNG9_9BACT</name>
<evidence type="ECO:0000313" key="2">
    <source>
        <dbReference type="EMBL" id="AYD47179.1"/>
    </source>
</evidence>
<gene>
    <name evidence="2" type="ORF">D6B99_05865</name>
</gene>
<dbReference type="OrthoDB" id="9810372at2"/>
<reference evidence="2 3" key="1">
    <citation type="submission" date="2018-09" db="EMBL/GenBank/DDBJ databases">
        <title>Arachidicoccus sp. nov., a bacterium isolated from soil.</title>
        <authorList>
            <person name="Weon H.-Y."/>
            <person name="Kwon S.-W."/>
            <person name="Lee S.A."/>
        </authorList>
    </citation>
    <scope>NUCLEOTIDE SEQUENCE [LARGE SCALE GENOMIC DNA]</scope>
    <source>
        <strain evidence="2 3">KIS59-12</strain>
    </source>
</reference>
<proteinExistence type="inferred from homology"/>
<dbReference type="PANTHER" id="PTHR18964">
    <property type="entry name" value="ROK (REPRESSOR, ORF, KINASE) FAMILY"/>
    <property type="match status" value="1"/>
</dbReference>
<organism evidence="2 3">
    <name type="scientific">Arachidicoccus soli</name>
    <dbReference type="NCBI Taxonomy" id="2341117"/>
    <lineage>
        <taxon>Bacteria</taxon>
        <taxon>Pseudomonadati</taxon>
        <taxon>Bacteroidota</taxon>
        <taxon>Chitinophagia</taxon>
        <taxon>Chitinophagales</taxon>
        <taxon>Chitinophagaceae</taxon>
        <taxon>Arachidicoccus</taxon>
    </lineage>
</organism>
<protein>
    <submittedName>
        <fullName evidence="2">ROK family protein</fullName>
    </submittedName>
</protein>
<accession>A0A386HNG9</accession>